<gene>
    <name evidence="3" type="ORF">SI65_00121</name>
</gene>
<dbReference type="VEuPathDB" id="FungiDB:SI65_00121"/>
<sequence length="124" mass="14078">MNEYVPESAVTALPNSTNTHLNLHILDNTMLAGIMKVFKGIVRTVGIMAQELATLKREQQESSNKLREEIAAIVRDVNMLKSESLYFKRNQHQPDRRLSGEVDDQRSQSRGDNNIVENGEWLLA</sequence>
<feature type="compositionally biased region" description="Basic and acidic residues" evidence="2">
    <location>
        <begin position="92"/>
        <end position="109"/>
    </location>
</feature>
<accession>A0A1E3BNI4</accession>
<feature type="region of interest" description="Disordered" evidence="2">
    <location>
        <begin position="91"/>
        <end position="113"/>
    </location>
</feature>
<evidence type="ECO:0000313" key="4">
    <source>
        <dbReference type="Proteomes" id="UP000094569"/>
    </source>
</evidence>
<organism evidence="3 4">
    <name type="scientific">Aspergillus cristatus</name>
    <name type="common">Chinese Fuzhuan brick tea-fermentation fungus</name>
    <name type="synonym">Eurotium cristatum</name>
    <dbReference type="NCBI Taxonomy" id="573508"/>
    <lineage>
        <taxon>Eukaryota</taxon>
        <taxon>Fungi</taxon>
        <taxon>Dikarya</taxon>
        <taxon>Ascomycota</taxon>
        <taxon>Pezizomycotina</taxon>
        <taxon>Eurotiomycetes</taxon>
        <taxon>Eurotiomycetidae</taxon>
        <taxon>Eurotiales</taxon>
        <taxon>Aspergillaceae</taxon>
        <taxon>Aspergillus</taxon>
        <taxon>Aspergillus subgen. Aspergillus</taxon>
    </lineage>
</organism>
<feature type="coiled-coil region" evidence="1">
    <location>
        <begin position="49"/>
        <end position="83"/>
    </location>
</feature>
<evidence type="ECO:0000256" key="2">
    <source>
        <dbReference type="SAM" id="MobiDB-lite"/>
    </source>
</evidence>
<evidence type="ECO:0000256" key="1">
    <source>
        <dbReference type="SAM" id="Coils"/>
    </source>
</evidence>
<keyword evidence="4" id="KW-1185">Reference proteome</keyword>
<dbReference type="AlphaFoldDB" id="A0A1E3BNI4"/>
<protein>
    <submittedName>
        <fullName evidence="3">Uncharacterized protein</fullName>
    </submittedName>
</protein>
<proteinExistence type="predicted"/>
<reference evidence="3 4" key="1">
    <citation type="journal article" date="2016" name="BMC Genomics">
        <title>Comparative genomic and transcriptomic analyses of the Fuzhuan brick tea-fermentation fungus Aspergillus cristatus.</title>
        <authorList>
            <person name="Ge Y."/>
            <person name="Wang Y."/>
            <person name="Liu Y."/>
            <person name="Tan Y."/>
            <person name="Ren X."/>
            <person name="Zhang X."/>
            <person name="Hyde K.D."/>
            <person name="Liu Y."/>
            <person name="Liu Z."/>
        </authorList>
    </citation>
    <scope>NUCLEOTIDE SEQUENCE [LARGE SCALE GENOMIC DNA]</scope>
    <source>
        <strain evidence="3 4">GZAAS20.1005</strain>
    </source>
</reference>
<evidence type="ECO:0000313" key="3">
    <source>
        <dbReference type="EMBL" id="ODM22533.1"/>
    </source>
</evidence>
<dbReference type="Proteomes" id="UP000094569">
    <property type="component" value="Unassembled WGS sequence"/>
</dbReference>
<keyword evidence="1" id="KW-0175">Coiled coil</keyword>
<name>A0A1E3BNI4_ASPCR</name>
<dbReference type="EMBL" id="JXNT01000001">
    <property type="protein sequence ID" value="ODM22533.1"/>
    <property type="molecule type" value="Genomic_DNA"/>
</dbReference>
<comment type="caution">
    <text evidence="3">The sequence shown here is derived from an EMBL/GenBank/DDBJ whole genome shotgun (WGS) entry which is preliminary data.</text>
</comment>